<dbReference type="InterPro" id="IPR058245">
    <property type="entry name" value="NreC/VraR/RcsB-like_REC"/>
</dbReference>
<feature type="domain" description="Response regulatory" evidence="5">
    <location>
        <begin position="4"/>
        <end position="120"/>
    </location>
</feature>
<dbReference type="RefSeq" id="WP_182411554.1">
    <property type="nucleotide sequence ID" value="NZ_CP055153.1"/>
</dbReference>
<name>A0A7L7L9A8_9BACT</name>
<keyword evidence="2" id="KW-0238">DNA-binding</keyword>
<dbReference type="InterPro" id="IPR001789">
    <property type="entry name" value="Sig_transdc_resp-reg_receiver"/>
</dbReference>
<dbReference type="InterPro" id="IPR000792">
    <property type="entry name" value="Tscrpt_reg_LuxR_C"/>
</dbReference>
<evidence type="ECO:0000313" key="7">
    <source>
        <dbReference type="Proteomes" id="UP000514509"/>
    </source>
</evidence>
<dbReference type="AlphaFoldDB" id="A0A7L7L9A8"/>
<dbReference type="GO" id="GO:0003677">
    <property type="term" value="F:DNA binding"/>
    <property type="evidence" value="ECO:0007669"/>
    <property type="project" value="UniProtKB-KW"/>
</dbReference>
<dbReference type="GO" id="GO:0006355">
    <property type="term" value="P:regulation of DNA-templated transcription"/>
    <property type="evidence" value="ECO:0007669"/>
    <property type="project" value="InterPro"/>
</dbReference>
<dbReference type="InterPro" id="IPR011006">
    <property type="entry name" value="CheY-like_superfamily"/>
</dbReference>
<evidence type="ECO:0000313" key="6">
    <source>
        <dbReference type="EMBL" id="QMU29095.1"/>
    </source>
</evidence>
<dbReference type="SUPFAM" id="SSF52172">
    <property type="entry name" value="CheY-like"/>
    <property type="match status" value="1"/>
</dbReference>
<protein>
    <submittedName>
        <fullName evidence="6">Response regulator transcription factor</fullName>
    </submittedName>
</protein>
<evidence type="ECO:0000259" key="4">
    <source>
        <dbReference type="PROSITE" id="PS50043"/>
    </source>
</evidence>
<proteinExistence type="predicted"/>
<sequence>MAIKIAIYEDDINFRQPLRELIQMENDLELVGAFEDCLEIEKQVTELQPDVVLMDIELPHINGIAATKLLRAKNSKAEVLILTSFEDNQQVFAAILAGARGYIVKGEENTKIVDAIKQIIAGGAPMTPSIARKVLEFFASPTHKYEVDKLTPREFEILKLLKDGYSYKMIAANTFVELSTVQSHIKNIYKKLEVHSAPEAFKKIFKS</sequence>
<dbReference type="SUPFAM" id="SSF46894">
    <property type="entry name" value="C-terminal effector domain of the bipartite response regulators"/>
    <property type="match status" value="1"/>
</dbReference>
<dbReference type="SMART" id="SM00448">
    <property type="entry name" value="REC"/>
    <property type="match status" value="1"/>
</dbReference>
<dbReference type="InterPro" id="IPR016032">
    <property type="entry name" value="Sig_transdc_resp-reg_C-effctor"/>
</dbReference>
<organism evidence="6 7">
    <name type="scientific">Adhaeribacter radiodurans</name>
    <dbReference type="NCBI Taxonomy" id="2745197"/>
    <lineage>
        <taxon>Bacteria</taxon>
        <taxon>Pseudomonadati</taxon>
        <taxon>Bacteroidota</taxon>
        <taxon>Cytophagia</taxon>
        <taxon>Cytophagales</taxon>
        <taxon>Hymenobacteraceae</taxon>
        <taxon>Adhaeribacter</taxon>
    </lineage>
</organism>
<dbReference type="SMART" id="SM00421">
    <property type="entry name" value="HTH_LUXR"/>
    <property type="match status" value="1"/>
</dbReference>
<evidence type="ECO:0000256" key="3">
    <source>
        <dbReference type="PROSITE-ProRule" id="PRU00169"/>
    </source>
</evidence>
<reference evidence="6 7" key="1">
    <citation type="submission" date="2020-08" db="EMBL/GenBank/DDBJ databases">
        <title>Adhaeribacter dokdonensis sp. nov., isolated from the rhizosphere of Elymus tsukushiensis, a plant native to the Dokdo Islands, Republic of Korea.</title>
        <authorList>
            <person name="Ghim S.Y."/>
        </authorList>
    </citation>
    <scope>NUCLEOTIDE SEQUENCE [LARGE SCALE GENOMIC DNA]</scope>
    <source>
        <strain evidence="6 7">KUDC8001</strain>
    </source>
</reference>
<evidence type="ECO:0000256" key="2">
    <source>
        <dbReference type="ARBA" id="ARBA00023125"/>
    </source>
</evidence>
<dbReference type="InterPro" id="IPR039420">
    <property type="entry name" value="WalR-like"/>
</dbReference>
<dbReference type="Proteomes" id="UP000514509">
    <property type="component" value="Chromosome"/>
</dbReference>
<dbReference type="CDD" id="cd06170">
    <property type="entry name" value="LuxR_C_like"/>
    <property type="match status" value="1"/>
</dbReference>
<dbReference type="PANTHER" id="PTHR43214:SF43">
    <property type="entry name" value="TWO-COMPONENT RESPONSE REGULATOR"/>
    <property type="match status" value="1"/>
</dbReference>
<dbReference type="PROSITE" id="PS50110">
    <property type="entry name" value="RESPONSE_REGULATORY"/>
    <property type="match status" value="1"/>
</dbReference>
<dbReference type="KEGG" id="add:HUW48_14045"/>
<evidence type="ECO:0000259" key="5">
    <source>
        <dbReference type="PROSITE" id="PS50110"/>
    </source>
</evidence>
<dbReference type="Pfam" id="PF00072">
    <property type="entry name" value="Response_reg"/>
    <property type="match status" value="1"/>
</dbReference>
<feature type="modified residue" description="4-aspartylphosphate" evidence="3">
    <location>
        <position position="55"/>
    </location>
</feature>
<feature type="domain" description="HTH luxR-type" evidence="4">
    <location>
        <begin position="143"/>
        <end position="207"/>
    </location>
</feature>
<dbReference type="Gene3D" id="3.40.50.2300">
    <property type="match status" value="1"/>
</dbReference>
<keyword evidence="1 3" id="KW-0597">Phosphoprotein</keyword>
<dbReference type="PANTHER" id="PTHR43214">
    <property type="entry name" value="TWO-COMPONENT RESPONSE REGULATOR"/>
    <property type="match status" value="1"/>
</dbReference>
<dbReference type="CDD" id="cd17535">
    <property type="entry name" value="REC_NarL-like"/>
    <property type="match status" value="1"/>
</dbReference>
<dbReference type="PROSITE" id="PS50043">
    <property type="entry name" value="HTH_LUXR_2"/>
    <property type="match status" value="1"/>
</dbReference>
<dbReference type="GO" id="GO:0000160">
    <property type="term" value="P:phosphorelay signal transduction system"/>
    <property type="evidence" value="ECO:0007669"/>
    <property type="project" value="InterPro"/>
</dbReference>
<dbReference type="PROSITE" id="PS00622">
    <property type="entry name" value="HTH_LUXR_1"/>
    <property type="match status" value="1"/>
</dbReference>
<dbReference type="Pfam" id="PF00196">
    <property type="entry name" value="GerE"/>
    <property type="match status" value="1"/>
</dbReference>
<accession>A0A7L7L9A8</accession>
<evidence type="ECO:0000256" key="1">
    <source>
        <dbReference type="ARBA" id="ARBA00022553"/>
    </source>
</evidence>
<gene>
    <name evidence="6" type="ORF">HUW48_14045</name>
</gene>
<keyword evidence="7" id="KW-1185">Reference proteome</keyword>
<dbReference type="PRINTS" id="PR00038">
    <property type="entry name" value="HTHLUXR"/>
</dbReference>
<dbReference type="EMBL" id="CP055153">
    <property type="protein sequence ID" value="QMU29095.1"/>
    <property type="molecule type" value="Genomic_DNA"/>
</dbReference>